<protein>
    <recommendedName>
        <fullName evidence="2">NodB homology domain-containing protein</fullName>
    </recommendedName>
</protein>
<dbReference type="PANTHER" id="PTHR34216">
    <property type="match status" value="1"/>
</dbReference>
<dbReference type="AlphaFoldDB" id="A0A383CT94"/>
<dbReference type="EMBL" id="UINC01211380">
    <property type="protein sequence ID" value="SVE35253.1"/>
    <property type="molecule type" value="Genomic_DNA"/>
</dbReference>
<sequence>MKEKIKAIAFLLLGSNLRANFRVKKISKREFLTILNLHRVQEYDGSSYKPLEPSIFSELLNYLKRNFTLTTFGNLDKITAERKFNKPLLIISFDDGYRDFIEITVPLLFAHKIKVNQNIIPECVESGLPPFNVLVQDFIGKCTKNQLKNLVIQGFGSEDHLNSRSLLGFQVSNFIKNKSYAEQAVLKDTFMSYISSMEEFKASPMMTLD</sequence>
<organism evidence="1">
    <name type="scientific">marine metagenome</name>
    <dbReference type="NCBI Taxonomy" id="408172"/>
    <lineage>
        <taxon>unclassified sequences</taxon>
        <taxon>metagenomes</taxon>
        <taxon>ecological metagenomes</taxon>
    </lineage>
</organism>
<evidence type="ECO:0008006" key="2">
    <source>
        <dbReference type="Google" id="ProtNLM"/>
    </source>
</evidence>
<accession>A0A383CT94</accession>
<feature type="non-terminal residue" evidence="1">
    <location>
        <position position="209"/>
    </location>
</feature>
<dbReference type="GO" id="GO:0005975">
    <property type="term" value="P:carbohydrate metabolic process"/>
    <property type="evidence" value="ECO:0007669"/>
    <property type="project" value="InterPro"/>
</dbReference>
<dbReference type="Gene3D" id="3.20.20.370">
    <property type="entry name" value="Glycoside hydrolase/deacetylase"/>
    <property type="match status" value="1"/>
</dbReference>
<dbReference type="InterPro" id="IPR011330">
    <property type="entry name" value="Glyco_hydro/deAcase_b/a-brl"/>
</dbReference>
<reference evidence="1" key="1">
    <citation type="submission" date="2018-05" db="EMBL/GenBank/DDBJ databases">
        <authorList>
            <person name="Lanie J.A."/>
            <person name="Ng W.-L."/>
            <person name="Kazmierczak K.M."/>
            <person name="Andrzejewski T.M."/>
            <person name="Davidsen T.M."/>
            <person name="Wayne K.J."/>
            <person name="Tettelin H."/>
            <person name="Glass J.I."/>
            <person name="Rusch D."/>
            <person name="Podicherti R."/>
            <person name="Tsui H.-C.T."/>
            <person name="Winkler M.E."/>
        </authorList>
    </citation>
    <scope>NUCLEOTIDE SEQUENCE</scope>
</reference>
<dbReference type="SUPFAM" id="SSF88713">
    <property type="entry name" value="Glycoside hydrolase/deacetylase"/>
    <property type="match status" value="1"/>
</dbReference>
<gene>
    <name evidence="1" type="ORF">METZ01_LOCUS488107</name>
</gene>
<name>A0A383CT94_9ZZZZ</name>
<evidence type="ECO:0000313" key="1">
    <source>
        <dbReference type="EMBL" id="SVE35253.1"/>
    </source>
</evidence>
<dbReference type="InterPro" id="IPR051398">
    <property type="entry name" value="Polysacch_Deacetylase"/>
</dbReference>
<proteinExistence type="predicted"/>
<dbReference type="PANTHER" id="PTHR34216:SF3">
    <property type="entry name" value="POLY-BETA-1,6-N-ACETYL-D-GLUCOSAMINE N-DEACETYLASE"/>
    <property type="match status" value="1"/>
</dbReference>